<dbReference type="SMART" id="SM01079">
    <property type="entry name" value="CHASE"/>
    <property type="match status" value="1"/>
</dbReference>
<dbReference type="CDD" id="cd01948">
    <property type="entry name" value="EAL"/>
    <property type="match status" value="1"/>
</dbReference>
<name>A0ABX7R231_9GAMM</name>
<dbReference type="SMART" id="SM00267">
    <property type="entry name" value="GGDEF"/>
    <property type="match status" value="1"/>
</dbReference>
<feature type="domain" description="CHASE" evidence="1">
    <location>
        <begin position="106"/>
        <end position="190"/>
    </location>
</feature>
<dbReference type="Proteomes" id="UP000663207">
    <property type="component" value="Chromosome"/>
</dbReference>
<dbReference type="PROSITE" id="PS50839">
    <property type="entry name" value="CHASE"/>
    <property type="match status" value="1"/>
</dbReference>
<dbReference type="InterPro" id="IPR001633">
    <property type="entry name" value="EAL_dom"/>
</dbReference>
<dbReference type="Pfam" id="PF00563">
    <property type="entry name" value="EAL"/>
    <property type="match status" value="1"/>
</dbReference>
<proteinExistence type="predicted"/>
<dbReference type="InterPro" id="IPR006189">
    <property type="entry name" value="CHASE_dom"/>
</dbReference>
<dbReference type="RefSeq" id="WP_207380496.1">
    <property type="nucleotide sequence ID" value="NZ_CP071502.1"/>
</dbReference>
<dbReference type="CDD" id="cd01949">
    <property type="entry name" value="GGDEF"/>
    <property type="match status" value="1"/>
</dbReference>
<sequence length="855" mass="96854">MQKLKQQFNIRAQWVRWLVLLLSLLVTTTFAWKLQHSQDKAQQAELTFLLRSQGALLQQKINHALATPSIFRAIVATDTVSEPLFNALARELLENFDGSESVQLAPKGIIQYAFPPGVDDSVIGHDLFNTHGKRDYQPGMMQSIKTGQVVLDGPRELYQGGRAIIARQPLYQGDEFWGFSIVILRFPEFLGLDALTTKEGRELSFDIWLKQEQKYRSLLNYQNIEDFSAAERLPLTVADQQWELGIRQQYPLWAPALVLKLFLALLVSLVFAELCRALYLLRAHKHSLLALVNEQTVQIRQREQSLERAQQAASIGSWQYFPDADHKEFSPQGLRTLQLHQPLTHAQLMQQIAPAHRADYQKFMEYHGLDTICVEYELQLHQGSIWLREYAQWSESDACLVGTVQDITAELELQRKIWRQANVDQLTGLKNKNYLLNLSEEKLNLMKADVSNILVAVFDIDHLNRINDSLGIRYGDQLLLQVAHRLKEKVGHAGTVFRLAGDEFLVGFELTEQSQPEALIKLLQQITVQPFVLFDSSRFITASIGWALWPRDGQSIAEILVACTLAAHKAKLQGRNMSLEYAPEMTEAARLRDNLEAELRAALLQDQMHMLYQPIVNAATGKLESLEALIRWHHPKLGLVSPDKFIPIAEESGLILGLGQWIFETVARDCHLLRQTLGPGVRCSINVSRVQLVDSNFSHYVSRNLLSRFPKDQQLTFEITESALIRDSERAADSINALCSPQLAFAIDDFGVGYSSLSSLREFKVSNLKIDKSFISHCTHNASDRTLLNAMIEMAHSLGMTTTAEGIETEEQRALLQELGCDLLQGYLFSRPVSIEEIAAHGWFYPVNQLKVATL</sequence>
<gene>
    <name evidence="4" type="ORF">JYB85_18690</name>
</gene>
<dbReference type="SUPFAM" id="SSF141868">
    <property type="entry name" value="EAL domain-like"/>
    <property type="match status" value="1"/>
</dbReference>
<dbReference type="InterPro" id="IPR029787">
    <property type="entry name" value="Nucleotide_cyclase"/>
</dbReference>
<organism evidence="4 5">
    <name type="scientific">Shewanella sedimentimangrovi</name>
    <dbReference type="NCBI Taxonomy" id="2814293"/>
    <lineage>
        <taxon>Bacteria</taxon>
        <taxon>Pseudomonadati</taxon>
        <taxon>Pseudomonadota</taxon>
        <taxon>Gammaproteobacteria</taxon>
        <taxon>Alteromonadales</taxon>
        <taxon>Shewanellaceae</taxon>
        <taxon>Shewanella</taxon>
    </lineage>
</organism>
<evidence type="ECO:0000313" key="4">
    <source>
        <dbReference type="EMBL" id="QSX37240.1"/>
    </source>
</evidence>
<keyword evidence="5" id="KW-1185">Reference proteome</keyword>
<dbReference type="InterPro" id="IPR052155">
    <property type="entry name" value="Biofilm_reg_signaling"/>
</dbReference>
<dbReference type="EMBL" id="CP071502">
    <property type="protein sequence ID" value="QSX37240.1"/>
    <property type="molecule type" value="Genomic_DNA"/>
</dbReference>
<evidence type="ECO:0000259" key="3">
    <source>
        <dbReference type="PROSITE" id="PS50887"/>
    </source>
</evidence>
<feature type="domain" description="EAL" evidence="2">
    <location>
        <begin position="592"/>
        <end position="846"/>
    </location>
</feature>
<dbReference type="InterPro" id="IPR035919">
    <property type="entry name" value="EAL_sf"/>
</dbReference>
<dbReference type="Pfam" id="PF00990">
    <property type="entry name" value="GGDEF"/>
    <property type="match status" value="1"/>
</dbReference>
<reference evidence="4 5" key="1">
    <citation type="submission" date="2021-03" db="EMBL/GenBank/DDBJ databases">
        <title>Novel species identification of genus Shewanella.</title>
        <authorList>
            <person name="Liu G."/>
            <person name="Zhang Q."/>
        </authorList>
    </citation>
    <scope>NUCLEOTIDE SEQUENCE [LARGE SCALE GENOMIC DNA]</scope>
    <source>
        <strain evidence="4 5">FJAT-52962</strain>
    </source>
</reference>
<evidence type="ECO:0000259" key="1">
    <source>
        <dbReference type="PROSITE" id="PS50839"/>
    </source>
</evidence>
<evidence type="ECO:0000259" key="2">
    <source>
        <dbReference type="PROSITE" id="PS50883"/>
    </source>
</evidence>
<dbReference type="PANTHER" id="PTHR44757:SF2">
    <property type="entry name" value="BIOFILM ARCHITECTURE MAINTENANCE PROTEIN MBAA"/>
    <property type="match status" value="1"/>
</dbReference>
<dbReference type="Gene3D" id="3.20.20.450">
    <property type="entry name" value="EAL domain"/>
    <property type="match status" value="1"/>
</dbReference>
<dbReference type="PROSITE" id="PS50887">
    <property type="entry name" value="GGDEF"/>
    <property type="match status" value="1"/>
</dbReference>
<accession>A0ABX7R231</accession>
<dbReference type="PROSITE" id="PS50883">
    <property type="entry name" value="EAL"/>
    <property type="match status" value="1"/>
</dbReference>
<dbReference type="InterPro" id="IPR000160">
    <property type="entry name" value="GGDEF_dom"/>
</dbReference>
<dbReference type="SMART" id="SM00052">
    <property type="entry name" value="EAL"/>
    <property type="match status" value="1"/>
</dbReference>
<protein>
    <submittedName>
        <fullName evidence="4">EAL domain-containing protein</fullName>
    </submittedName>
</protein>
<feature type="domain" description="GGDEF" evidence="3">
    <location>
        <begin position="451"/>
        <end position="583"/>
    </location>
</feature>
<dbReference type="SUPFAM" id="SSF55073">
    <property type="entry name" value="Nucleotide cyclase"/>
    <property type="match status" value="1"/>
</dbReference>
<dbReference type="Gene3D" id="3.30.70.270">
    <property type="match status" value="1"/>
</dbReference>
<evidence type="ECO:0000313" key="5">
    <source>
        <dbReference type="Proteomes" id="UP000663207"/>
    </source>
</evidence>
<dbReference type="PANTHER" id="PTHR44757">
    <property type="entry name" value="DIGUANYLATE CYCLASE DGCP"/>
    <property type="match status" value="1"/>
</dbReference>
<dbReference type="NCBIfam" id="TIGR00254">
    <property type="entry name" value="GGDEF"/>
    <property type="match status" value="1"/>
</dbReference>
<dbReference type="InterPro" id="IPR043128">
    <property type="entry name" value="Rev_trsase/Diguanyl_cyclase"/>
</dbReference>